<organism evidence="3 4">
    <name type="scientific">Metallococcus carri</name>
    <dbReference type="NCBI Taxonomy" id="1656884"/>
    <lineage>
        <taxon>Bacteria</taxon>
        <taxon>Bacillati</taxon>
        <taxon>Actinomycetota</taxon>
        <taxon>Actinomycetes</taxon>
        <taxon>Micrococcales</taxon>
        <taxon>Dermacoccaceae</taxon>
        <taxon>Metallococcus</taxon>
    </lineage>
</organism>
<feature type="signal peptide" evidence="2">
    <location>
        <begin position="1"/>
        <end position="23"/>
    </location>
</feature>
<accession>A0A967B1C3</accession>
<dbReference type="EMBL" id="JAAOIV010000008">
    <property type="protein sequence ID" value="NHN56498.1"/>
    <property type="molecule type" value="Genomic_DNA"/>
</dbReference>
<feature type="chain" id="PRO_5037259807" evidence="2">
    <location>
        <begin position="24"/>
        <end position="206"/>
    </location>
</feature>
<feature type="compositionally biased region" description="Low complexity" evidence="1">
    <location>
        <begin position="32"/>
        <end position="62"/>
    </location>
</feature>
<evidence type="ECO:0000313" key="3">
    <source>
        <dbReference type="EMBL" id="NHN56498.1"/>
    </source>
</evidence>
<evidence type="ECO:0000313" key="4">
    <source>
        <dbReference type="Proteomes" id="UP000744769"/>
    </source>
</evidence>
<protein>
    <submittedName>
        <fullName evidence="3">DUF1795 domain-containing protein</fullName>
    </submittedName>
</protein>
<dbReference type="RefSeq" id="WP_166197157.1">
    <property type="nucleotide sequence ID" value="NZ_JAAOIV010000008.1"/>
</dbReference>
<dbReference type="Gene3D" id="3.40.1000.10">
    <property type="entry name" value="Mog1/PsbP, alpha/beta/alpha sandwich"/>
    <property type="match status" value="1"/>
</dbReference>
<gene>
    <name evidence="3" type="ORF">G9U51_11985</name>
</gene>
<keyword evidence="4" id="KW-1185">Reference proteome</keyword>
<dbReference type="PROSITE" id="PS51257">
    <property type="entry name" value="PROKAR_LIPOPROTEIN"/>
    <property type="match status" value="1"/>
</dbReference>
<comment type="caution">
    <text evidence="3">The sequence shown here is derived from an EMBL/GenBank/DDBJ whole genome shotgun (WGS) entry which is preliminary data.</text>
</comment>
<reference evidence="3" key="1">
    <citation type="submission" date="2020-03" db="EMBL/GenBank/DDBJ databases">
        <title>Draft sequencing of Calidifontibacter sp. DB0510.</title>
        <authorList>
            <person name="Kim D.-U."/>
        </authorList>
    </citation>
    <scope>NUCLEOTIDE SEQUENCE</scope>
    <source>
        <strain evidence="3">DB0510</strain>
    </source>
</reference>
<proteinExistence type="predicted"/>
<evidence type="ECO:0000256" key="1">
    <source>
        <dbReference type="SAM" id="MobiDB-lite"/>
    </source>
</evidence>
<sequence length="206" mass="21254">MTSTPRSIALLAISTLALTGCSAAGGAAHTDTSTPTSSATATTSVPAPTTVTPTTAPTGSTADKNKDFALALPSGWITVDKVAGVGGLALGMRSKAQEDGYYTNITVLRQTAPDTVTLTDLVNQGSTAMRQEGGTVSTIADRRIGGEPAKGYASDRPVQGVKVSQTQFYVLRAGKVYVITLSCSQPRRTAATATLTALLDSWVWTR</sequence>
<evidence type="ECO:0000256" key="2">
    <source>
        <dbReference type="SAM" id="SignalP"/>
    </source>
</evidence>
<feature type="region of interest" description="Disordered" evidence="1">
    <location>
        <begin position="24"/>
        <end position="63"/>
    </location>
</feature>
<name>A0A967B1C3_9MICO</name>
<dbReference type="Proteomes" id="UP000744769">
    <property type="component" value="Unassembled WGS sequence"/>
</dbReference>
<dbReference type="AlphaFoldDB" id="A0A967B1C3"/>
<keyword evidence="2" id="KW-0732">Signal</keyword>